<evidence type="ECO:0000313" key="2">
    <source>
        <dbReference type="EMBL" id="GID79739.1"/>
    </source>
</evidence>
<comment type="caution">
    <text evidence="2">The sequence shown here is derived from an EMBL/GenBank/DDBJ whole genome shotgun (WGS) entry which is preliminary data.</text>
</comment>
<evidence type="ECO:0000259" key="1">
    <source>
        <dbReference type="PROSITE" id="PS50995"/>
    </source>
</evidence>
<dbReference type="Gene3D" id="1.10.10.10">
    <property type="entry name" value="Winged helix-like DNA-binding domain superfamily/Winged helix DNA-binding domain"/>
    <property type="match status" value="1"/>
</dbReference>
<dbReference type="InterPro" id="IPR052526">
    <property type="entry name" value="HTH-type_Bedaq_tolerance"/>
</dbReference>
<protein>
    <submittedName>
        <fullName evidence="2">MarR family transcriptional regulator</fullName>
    </submittedName>
</protein>
<dbReference type="PROSITE" id="PS50995">
    <property type="entry name" value="HTH_MARR_2"/>
    <property type="match status" value="1"/>
</dbReference>
<accession>A0ABQ3YIA2</accession>
<dbReference type="SMART" id="SM00347">
    <property type="entry name" value="HTH_MARR"/>
    <property type="match status" value="1"/>
</dbReference>
<dbReference type="Proteomes" id="UP000609879">
    <property type="component" value="Unassembled WGS sequence"/>
</dbReference>
<evidence type="ECO:0000313" key="3">
    <source>
        <dbReference type="Proteomes" id="UP000609879"/>
    </source>
</evidence>
<name>A0ABQ3YIA2_9ACTN</name>
<dbReference type="PANTHER" id="PTHR39515">
    <property type="entry name" value="CONSERVED PROTEIN"/>
    <property type="match status" value="1"/>
</dbReference>
<reference evidence="2 3" key="1">
    <citation type="submission" date="2021-01" db="EMBL/GenBank/DDBJ databases">
        <title>Whole genome shotgun sequence of Actinoplanes deccanensis NBRC 13994.</title>
        <authorList>
            <person name="Komaki H."/>
            <person name="Tamura T."/>
        </authorList>
    </citation>
    <scope>NUCLEOTIDE SEQUENCE [LARGE SCALE GENOMIC DNA]</scope>
    <source>
        <strain evidence="2 3">NBRC 13994</strain>
    </source>
</reference>
<dbReference type="InterPro" id="IPR000835">
    <property type="entry name" value="HTH_MarR-typ"/>
</dbReference>
<proteinExistence type="predicted"/>
<dbReference type="InterPro" id="IPR036390">
    <property type="entry name" value="WH_DNA-bd_sf"/>
</dbReference>
<dbReference type="PANTHER" id="PTHR39515:SF2">
    <property type="entry name" value="HTH-TYPE TRANSCRIPTIONAL REGULATOR RV0880"/>
    <property type="match status" value="1"/>
</dbReference>
<sequence>MLYFGPVGDEELAEALRVAIGDFVRRARAGDRMPPGQAAVLGHLDREGALSIADLARRERVRHQSMTRTVHLLGDQGRVELRPHEADRRQVVVALTAAGREALAAERRHRSAGIASAIRDDLDDEEREIIRRIPEVLRKLQPKP</sequence>
<organism evidence="2 3">
    <name type="scientific">Paractinoplanes deccanensis</name>
    <dbReference type="NCBI Taxonomy" id="113561"/>
    <lineage>
        <taxon>Bacteria</taxon>
        <taxon>Bacillati</taxon>
        <taxon>Actinomycetota</taxon>
        <taxon>Actinomycetes</taxon>
        <taxon>Micromonosporales</taxon>
        <taxon>Micromonosporaceae</taxon>
        <taxon>Paractinoplanes</taxon>
    </lineage>
</organism>
<dbReference type="SUPFAM" id="SSF46785">
    <property type="entry name" value="Winged helix' DNA-binding domain"/>
    <property type="match status" value="1"/>
</dbReference>
<keyword evidence="3" id="KW-1185">Reference proteome</keyword>
<dbReference type="InterPro" id="IPR036388">
    <property type="entry name" value="WH-like_DNA-bd_sf"/>
</dbReference>
<dbReference type="EMBL" id="BOMI01000177">
    <property type="protein sequence ID" value="GID79739.1"/>
    <property type="molecule type" value="Genomic_DNA"/>
</dbReference>
<gene>
    <name evidence="2" type="ORF">Ade02nite_83800</name>
</gene>
<feature type="domain" description="HTH marR-type" evidence="1">
    <location>
        <begin position="9"/>
        <end position="139"/>
    </location>
</feature>
<dbReference type="Pfam" id="PF12802">
    <property type="entry name" value="MarR_2"/>
    <property type="match status" value="1"/>
</dbReference>